<comment type="subcellular location">
    <subcellularLocation>
        <location evidence="1 9">Nucleus</location>
    </subcellularLocation>
</comment>
<evidence type="ECO:0000256" key="10">
    <source>
        <dbReference type="SAM" id="MobiDB-lite"/>
    </source>
</evidence>
<keyword evidence="5 9" id="KW-0010">Activator</keyword>
<keyword evidence="6 9" id="KW-0804">Transcription</keyword>
<keyword evidence="4 9" id="KW-0805">Transcription regulation</keyword>
<evidence type="ECO:0000256" key="3">
    <source>
        <dbReference type="ARBA" id="ARBA00020628"/>
    </source>
</evidence>
<evidence type="ECO:0000256" key="5">
    <source>
        <dbReference type="ARBA" id="ARBA00023159"/>
    </source>
</evidence>
<evidence type="ECO:0000256" key="7">
    <source>
        <dbReference type="ARBA" id="ARBA00023242"/>
    </source>
</evidence>
<sequence>MDPSLKEWTVFIDRCLEQRVRADRFEAASNQLHIKSPISGRKLSEALLRPRSSSANTVDPLIVVYLERLLALKRFDASDLLSQAFKWSRDYPPKTGDERVGPKDDQSRWRNPPELEEIIFNRLHKAFHSGERPQNPHEARETLTIVSRWMSAVATAHTSDSMIQEMTGLQQPQQQSINLREALGMLVVGLIENLRVIEILNNGRLKDVRKSFARSLSVFIPFLAQTSIPIANRLEISQKEHGLDDNTSNELNGGTGGNELDVAAIQLDAVMDLPIINTRAGLYIFINSLLVARPLTDDITIINYLHSRYKIDAQNLATDLITASFDVLSNAMYRSESSQTMFCLKSFLVNKIPTLLAQLQGSIYPMTSEFCITQALSHVDPNAFPAFSQGFDMTGGSNVLSDVRQDFLNACALHNLIPVNSIERLLGETPMQGPPEVKYVKNELLKQCKENFEKVNMFTDEIENLDGNGGAIVGAVTEFISHLCETQMTMYLKTICNLLSKKPQALDVMLQFTSPASILRPLCQFLDEWRYDGDQGEYQLVYDEFGAILLLILAFVHRYDLTYHDLGINHDSFISQLLERGHLSLPADELTDDQGKHLGGWLRGLFDANMAINDELMSSCRPQEFYLLVPTLFSQIVFACSADVLSLDAVKGGLEYLLETFLLPSLVGAITWMTSHALEQTHQDLDILMQIFHKLIRPASMSGDAQTMHTTILSILSRRLEKCLHTIRHRDPSRTDIDPLLEAIKDNLNYERLGYASISELEQWTSTPGNTLRSSLRNTIHSLVMWSSNGAIQLTPPGYTHRQLFTTLKLLGAHKTLRAIIEEAKVQAEAGNGSVALDVATALICAPSTENSPLQVHWVTSSIAQPSPPRTRLNLREMLKVELDAAVGFVLQDPLTAETIVRLHRRVEAQLAIAGTDTLPGTQLGLGVSVGVGVGVEAHSMPGIDLNIVDDAAAAAAVAGVGDMDQQALERGLERHLSLGNAASGLDLGPGGDVGDVGDLDLGGDMGMGMDGMGMGDDDDAWGLDFDNM</sequence>
<feature type="region of interest" description="Disordered" evidence="10">
    <location>
        <begin position="91"/>
        <end position="111"/>
    </location>
</feature>
<dbReference type="PANTHER" id="PTHR35784:SF1">
    <property type="entry name" value="MEDIATOR OF RNA POLYMERASE II TRANSCRIPTION SUBUNIT 5"/>
    <property type="match status" value="1"/>
</dbReference>
<gene>
    <name evidence="9" type="primary">MED5</name>
    <name evidence="11" type="ORF">K432DRAFT_381328</name>
</gene>
<comment type="subunit">
    <text evidence="9">Component of the Mediator complex.</text>
</comment>
<dbReference type="GO" id="GO:0016592">
    <property type="term" value="C:mediator complex"/>
    <property type="evidence" value="ECO:0007669"/>
    <property type="project" value="InterPro"/>
</dbReference>
<evidence type="ECO:0000256" key="6">
    <source>
        <dbReference type="ARBA" id="ARBA00023163"/>
    </source>
</evidence>
<keyword evidence="12" id="KW-1185">Reference proteome</keyword>
<dbReference type="Pfam" id="PF08689">
    <property type="entry name" value="Med5"/>
    <property type="match status" value="1"/>
</dbReference>
<comment type="similarity">
    <text evidence="2 9">Belongs to the Mediator complex subunit 5 family.</text>
</comment>
<evidence type="ECO:0000256" key="8">
    <source>
        <dbReference type="ARBA" id="ARBA00031256"/>
    </source>
</evidence>
<name>A0A8E2JGB8_9PEZI</name>
<accession>A0A8E2JGB8</accession>
<reference evidence="11 12" key="1">
    <citation type="journal article" date="2016" name="Nat. Commun.">
        <title>Ectomycorrhizal ecology is imprinted in the genome of the dominant symbiotic fungus Cenococcum geophilum.</title>
        <authorList>
            <consortium name="DOE Joint Genome Institute"/>
            <person name="Peter M."/>
            <person name="Kohler A."/>
            <person name="Ohm R.A."/>
            <person name="Kuo A."/>
            <person name="Krutzmann J."/>
            <person name="Morin E."/>
            <person name="Arend M."/>
            <person name="Barry K.W."/>
            <person name="Binder M."/>
            <person name="Choi C."/>
            <person name="Clum A."/>
            <person name="Copeland A."/>
            <person name="Grisel N."/>
            <person name="Haridas S."/>
            <person name="Kipfer T."/>
            <person name="LaButti K."/>
            <person name="Lindquist E."/>
            <person name="Lipzen A."/>
            <person name="Maire R."/>
            <person name="Meier B."/>
            <person name="Mihaltcheva S."/>
            <person name="Molinier V."/>
            <person name="Murat C."/>
            <person name="Poggeler S."/>
            <person name="Quandt C.A."/>
            <person name="Sperisen C."/>
            <person name="Tritt A."/>
            <person name="Tisserant E."/>
            <person name="Crous P.W."/>
            <person name="Henrissat B."/>
            <person name="Nehls U."/>
            <person name="Egli S."/>
            <person name="Spatafora J.W."/>
            <person name="Grigoriev I.V."/>
            <person name="Martin F.M."/>
        </authorList>
    </citation>
    <scope>NUCLEOTIDE SEQUENCE [LARGE SCALE GENOMIC DNA]</scope>
    <source>
        <strain evidence="11 12">CBS 459.81</strain>
    </source>
</reference>
<dbReference type="OrthoDB" id="5322661at2759"/>
<evidence type="ECO:0000256" key="1">
    <source>
        <dbReference type="ARBA" id="ARBA00004123"/>
    </source>
</evidence>
<keyword evidence="7 9" id="KW-0539">Nucleus</keyword>
<dbReference type="PANTHER" id="PTHR35784">
    <property type="entry name" value="MEDIATOR OF RNA POLYMERASE II TRANSCRIPTION SUBUNIT 5"/>
    <property type="match status" value="1"/>
</dbReference>
<dbReference type="Proteomes" id="UP000250266">
    <property type="component" value="Unassembled WGS sequence"/>
</dbReference>
<evidence type="ECO:0000256" key="9">
    <source>
        <dbReference type="RuleBase" id="RU364142"/>
    </source>
</evidence>
<evidence type="ECO:0000256" key="2">
    <source>
        <dbReference type="ARBA" id="ARBA00008782"/>
    </source>
</evidence>
<proteinExistence type="inferred from homology"/>
<dbReference type="AlphaFoldDB" id="A0A8E2JGB8"/>
<protein>
    <recommendedName>
        <fullName evidence="3 9">Mediator of RNA polymerase II transcription subunit 5</fullName>
    </recommendedName>
    <alternativeName>
        <fullName evidence="8 9">Mediator complex subunit 5</fullName>
    </alternativeName>
</protein>
<organism evidence="11 12">
    <name type="scientific">Lepidopterella palustris CBS 459.81</name>
    <dbReference type="NCBI Taxonomy" id="1314670"/>
    <lineage>
        <taxon>Eukaryota</taxon>
        <taxon>Fungi</taxon>
        <taxon>Dikarya</taxon>
        <taxon>Ascomycota</taxon>
        <taxon>Pezizomycotina</taxon>
        <taxon>Dothideomycetes</taxon>
        <taxon>Pleosporomycetidae</taxon>
        <taxon>Mytilinidiales</taxon>
        <taxon>Argynnaceae</taxon>
        <taxon>Lepidopterella</taxon>
    </lineage>
</organism>
<dbReference type="EMBL" id="KV744920">
    <property type="protein sequence ID" value="OCK81468.1"/>
    <property type="molecule type" value="Genomic_DNA"/>
</dbReference>
<evidence type="ECO:0000256" key="4">
    <source>
        <dbReference type="ARBA" id="ARBA00023015"/>
    </source>
</evidence>
<evidence type="ECO:0000313" key="12">
    <source>
        <dbReference type="Proteomes" id="UP000250266"/>
    </source>
</evidence>
<dbReference type="GO" id="GO:0006357">
    <property type="term" value="P:regulation of transcription by RNA polymerase II"/>
    <property type="evidence" value="ECO:0007669"/>
    <property type="project" value="InterPro"/>
</dbReference>
<dbReference type="InterPro" id="IPR014801">
    <property type="entry name" value="Mediator_Med5_fun"/>
</dbReference>
<comment type="function">
    <text evidence="9">Component of the Mediator complex, a coactivator involved in the regulated transcription of nearly all RNA polymerase II-dependent genes. Mediator functions as a bridge to convey information from gene-specific regulatory proteins to the basal RNA polymerase II transcription machinery. Mediator is recruited to promoters by direct interactions with regulatory proteins and serves as a scaffold for the assembly of a functional preinitiation complex with RNA polymerase II and the general transcription factors.</text>
</comment>
<evidence type="ECO:0000313" key="11">
    <source>
        <dbReference type="EMBL" id="OCK81468.1"/>
    </source>
</evidence>
<dbReference type="GO" id="GO:0003712">
    <property type="term" value="F:transcription coregulator activity"/>
    <property type="evidence" value="ECO:0007669"/>
    <property type="project" value="InterPro"/>
</dbReference>